<dbReference type="PANTHER" id="PTHR35535">
    <property type="entry name" value="HEAT SHOCK PROTEIN HSLJ"/>
    <property type="match status" value="1"/>
</dbReference>
<comment type="caution">
    <text evidence="4">The sequence shown here is derived from an EMBL/GenBank/DDBJ whole genome shotgun (WGS) entry which is preliminary data.</text>
</comment>
<dbReference type="InterPro" id="IPR053147">
    <property type="entry name" value="Hsp_HslJ-like"/>
</dbReference>
<dbReference type="Gene3D" id="2.40.128.270">
    <property type="match status" value="2"/>
</dbReference>
<feature type="domain" description="DUF306" evidence="2">
    <location>
        <begin position="235"/>
        <end position="327"/>
    </location>
</feature>
<feature type="domain" description="DUF306" evidence="2">
    <location>
        <begin position="115"/>
        <end position="220"/>
    </location>
</feature>
<reference evidence="4" key="1">
    <citation type="submission" date="2021-11" db="EMBL/GenBank/DDBJ databases">
        <title>Description of novel Flavobacterium species.</title>
        <authorList>
            <person name="Saticioglu I.B."/>
            <person name="Ay H."/>
            <person name="Altun S."/>
            <person name="Duman M."/>
        </authorList>
    </citation>
    <scope>NUCLEOTIDE SEQUENCE</scope>
    <source>
        <strain evidence="4">F-65</strain>
    </source>
</reference>
<feature type="chain" id="PRO_5045325489" evidence="1">
    <location>
        <begin position="23"/>
        <end position="342"/>
    </location>
</feature>
<evidence type="ECO:0000256" key="1">
    <source>
        <dbReference type="SAM" id="SignalP"/>
    </source>
</evidence>
<dbReference type="PANTHER" id="PTHR35535:SF1">
    <property type="entry name" value="HEAT SHOCK PROTEIN HSLJ"/>
    <property type="match status" value="1"/>
</dbReference>
<dbReference type="Pfam" id="PF03724">
    <property type="entry name" value="META"/>
    <property type="match status" value="2"/>
</dbReference>
<dbReference type="Proteomes" id="UP001430919">
    <property type="component" value="Unassembled WGS sequence"/>
</dbReference>
<gene>
    <name evidence="4" type="ORF">LNQ49_04775</name>
</gene>
<evidence type="ECO:0000313" key="4">
    <source>
        <dbReference type="EMBL" id="MCC9070910.1"/>
    </source>
</evidence>
<feature type="signal peptide" evidence="1">
    <location>
        <begin position="1"/>
        <end position="22"/>
    </location>
</feature>
<keyword evidence="5" id="KW-1185">Reference proteome</keyword>
<keyword evidence="1" id="KW-0732">Signal</keyword>
<evidence type="ECO:0000259" key="3">
    <source>
        <dbReference type="Pfam" id="PF14302"/>
    </source>
</evidence>
<dbReference type="InterPro" id="IPR038670">
    <property type="entry name" value="HslJ-like_sf"/>
</dbReference>
<dbReference type="Pfam" id="PF14302">
    <property type="entry name" value="DUF4377"/>
    <property type="match status" value="1"/>
</dbReference>
<dbReference type="InterPro" id="IPR005184">
    <property type="entry name" value="DUF306_Meta_HslJ"/>
</dbReference>
<protein>
    <submittedName>
        <fullName evidence="4">META domain-containing protein</fullName>
    </submittedName>
</protein>
<dbReference type="RefSeq" id="WP_229987573.1">
    <property type="nucleotide sequence ID" value="NZ_JAJJMO010000001.1"/>
</dbReference>
<name>A0ABS8MQ68_9FLAO</name>
<dbReference type="EMBL" id="JAJJMO010000001">
    <property type="protein sequence ID" value="MCC9070910.1"/>
    <property type="molecule type" value="Genomic_DNA"/>
</dbReference>
<accession>A0ABS8MQ68</accession>
<evidence type="ECO:0000313" key="5">
    <source>
        <dbReference type="Proteomes" id="UP001430919"/>
    </source>
</evidence>
<organism evidence="4 5">
    <name type="scientific">Flavobacterium pisciphilum</name>
    <dbReference type="NCBI Taxonomy" id="2893755"/>
    <lineage>
        <taxon>Bacteria</taxon>
        <taxon>Pseudomonadati</taxon>
        <taxon>Bacteroidota</taxon>
        <taxon>Flavobacteriia</taxon>
        <taxon>Flavobacteriales</taxon>
        <taxon>Flavobacteriaceae</taxon>
        <taxon>Flavobacterium</taxon>
    </lineage>
</organism>
<dbReference type="InterPro" id="IPR025485">
    <property type="entry name" value="DUF4377"/>
</dbReference>
<feature type="domain" description="DUF4377" evidence="3">
    <location>
        <begin position="30"/>
        <end position="104"/>
    </location>
</feature>
<evidence type="ECO:0000259" key="2">
    <source>
        <dbReference type="Pfam" id="PF03724"/>
    </source>
</evidence>
<sequence>MKNLKCMFVFMMMTVVSSLSYGQETLKMFVKENKVPCQGVGPMECLEVKSDNKNDWELFYDHIEGFNFEKGNRYEILVIRTKRQGIIPADASSYEYKLKSIVSKIPVTKAKGIYDTKMILTRLNGKAISTGNVYLTINEDTGMISGKSGCNNFGAKFTKLSSKNQIKIGSPYGTLMACNEESMKLEQDFTNAIKDKKFKIVKKNNKVQFKNSKNKVVMEFSIPTQNDVWSFIGKNNWKLIMLENVGQDYGRASIKFDPTEKKVSGNTGCNNFFGTYTLKGNDHISFSGLGSTRMACLDENVAKTEQKMLSLLSDKELRFDVAEQTLNFYLGDKLIMMFGVVK</sequence>
<proteinExistence type="predicted"/>